<comment type="subcellular location">
    <subcellularLocation>
        <location evidence="11">Endoplasmic reticulum membrane</location>
        <topology evidence="11">Single-pass membrane protein</topology>
    </subcellularLocation>
    <subcellularLocation>
        <location evidence="1">Endoplasmic reticulum membrane</location>
        <topology evidence="1">Single-pass type III membrane protein</topology>
    </subcellularLocation>
</comment>
<protein>
    <recommendedName>
        <fullName evidence="4 11">Protein PBN1</fullName>
    </recommendedName>
</protein>
<reference evidence="12" key="2">
    <citation type="submission" date="2023-01" db="EMBL/GenBank/DDBJ databases">
        <authorList>
            <person name="Petersen C."/>
        </authorList>
    </citation>
    <scope>NUCLEOTIDE SEQUENCE</scope>
    <source>
        <strain evidence="12">IBT 17514</strain>
    </source>
</reference>
<dbReference type="PANTHER" id="PTHR28533">
    <property type="entry name" value="PROTEIN PBN1"/>
    <property type="match status" value="1"/>
</dbReference>
<evidence type="ECO:0000256" key="3">
    <source>
        <dbReference type="ARBA" id="ARBA00010345"/>
    </source>
</evidence>
<comment type="similarity">
    <text evidence="3 11">Belongs to the PIGX family.</text>
</comment>
<sequence length="529" mass="59068">MKRRITYIQRPDAPFEAQQAVLTSKSLTIHNLEAAREDRLTFDLDDLPDEFRNVLQQSQELRLRWATERPFDAIEPFASRVSPGLHVQYTPLALTQSSEALCSLLRTAFEVNEDGLNGVNCTKAEETFITPPPQAAHAGAAASLQYHTELPSLKSFVEYIEQIFCDWLQERRKECSGTAESLLTADTVDLDYDSSSNTLVLSGLCSTAPEGGWSEEIKPPSSKSDKVEFGLLGAERGISADEIKIGGLLAVVGEDKKLKPTMFSFPSRHHALPESVKYSVSFAQPTGLHPTMSITIPHSSLHRPPAPDDTTCSLHTYLTLPSSVFGDQYQLGTTDPLFLQSHNLAGLRAHAGETDLEAPDWAVNRWGSTWLFELATPAENEFTTERSDWTATIPLHLRYLNPSDSGYRSAHVPWPVVFWACSAEDHEVGMGLNPFDRTNLGYDTLFGPRTFFYQLHPDADRLVETVDVPVLHLKEGEGYFHTRNIELATTIVISLGFFWILWRLLRVAWSSGVGANNTPNKTHDRQKKE</sequence>
<evidence type="ECO:0000313" key="13">
    <source>
        <dbReference type="Proteomes" id="UP001215712"/>
    </source>
</evidence>
<evidence type="ECO:0000256" key="7">
    <source>
        <dbReference type="ARBA" id="ARBA00022824"/>
    </source>
</evidence>
<comment type="pathway">
    <text evidence="2 11">Glycolipid biosynthesis; glycosylphosphatidylinositol-anchor biosynthesis.</text>
</comment>
<comment type="caution">
    <text evidence="12">The sequence shown here is derived from an EMBL/GenBank/DDBJ whole genome shotgun (WGS) entry which is preliminary data.</text>
</comment>
<dbReference type="PANTHER" id="PTHR28533:SF1">
    <property type="entry name" value="PROTEIN PBN1"/>
    <property type="match status" value="1"/>
</dbReference>
<evidence type="ECO:0000256" key="2">
    <source>
        <dbReference type="ARBA" id="ARBA00004687"/>
    </source>
</evidence>
<accession>A0AAD6HH08</accession>
<keyword evidence="6" id="KW-0812">Transmembrane</keyword>
<dbReference type="GO" id="GO:0000030">
    <property type="term" value="F:mannosyltransferase activity"/>
    <property type="evidence" value="ECO:0007669"/>
    <property type="project" value="TreeGrafter"/>
</dbReference>
<dbReference type="GO" id="GO:0005789">
    <property type="term" value="C:endoplasmic reticulum membrane"/>
    <property type="evidence" value="ECO:0007669"/>
    <property type="project" value="UniProtKB-SubCell"/>
</dbReference>
<evidence type="ECO:0000256" key="11">
    <source>
        <dbReference type="RuleBase" id="RU366056"/>
    </source>
</evidence>
<evidence type="ECO:0000256" key="10">
    <source>
        <dbReference type="ARBA" id="ARBA00023180"/>
    </source>
</evidence>
<evidence type="ECO:0000256" key="8">
    <source>
        <dbReference type="ARBA" id="ARBA00022989"/>
    </source>
</evidence>
<dbReference type="Proteomes" id="UP001215712">
    <property type="component" value="Unassembled WGS sequence"/>
</dbReference>
<evidence type="ECO:0000313" key="12">
    <source>
        <dbReference type="EMBL" id="KAJ5716360.1"/>
    </source>
</evidence>
<gene>
    <name evidence="12" type="ORF">N7493_008271</name>
</gene>
<keyword evidence="10" id="KW-0325">Glycoprotein</keyword>
<dbReference type="GO" id="GO:0006506">
    <property type="term" value="P:GPI anchor biosynthetic process"/>
    <property type="evidence" value="ECO:0007669"/>
    <property type="project" value="UniProtKB-KW"/>
</dbReference>
<comment type="function">
    <text evidence="11">Required for proper folding and/or the stability of a subset of proteins in the endoplasmic reticulum. Component of glycosylphosphatidylinositol-mannosyltransferase 1 which transfers the first of the 4 mannoses in the GPI-anchor precursors during GPI-anchor biosynthesis. Probably acts by stabilizing the mannosyltransferase GPI14.</text>
</comment>
<dbReference type="InterPro" id="IPR013233">
    <property type="entry name" value="PIG-X/PBN1"/>
</dbReference>
<evidence type="ECO:0000256" key="6">
    <source>
        <dbReference type="ARBA" id="ARBA00022692"/>
    </source>
</evidence>
<organism evidence="12 13">
    <name type="scientific">Penicillium malachiteum</name>
    <dbReference type="NCBI Taxonomy" id="1324776"/>
    <lineage>
        <taxon>Eukaryota</taxon>
        <taxon>Fungi</taxon>
        <taxon>Dikarya</taxon>
        <taxon>Ascomycota</taxon>
        <taxon>Pezizomycotina</taxon>
        <taxon>Eurotiomycetes</taxon>
        <taxon>Eurotiomycetidae</taxon>
        <taxon>Eurotiales</taxon>
        <taxon>Aspergillaceae</taxon>
        <taxon>Penicillium</taxon>
    </lineage>
</organism>
<dbReference type="GO" id="GO:1990529">
    <property type="term" value="C:glycosylphosphatidylinositol-mannosyltransferase I complex"/>
    <property type="evidence" value="ECO:0007669"/>
    <property type="project" value="TreeGrafter"/>
</dbReference>
<keyword evidence="9" id="KW-0472">Membrane</keyword>
<evidence type="ECO:0000256" key="9">
    <source>
        <dbReference type="ARBA" id="ARBA00023136"/>
    </source>
</evidence>
<evidence type="ECO:0000256" key="1">
    <source>
        <dbReference type="ARBA" id="ARBA00004643"/>
    </source>
</evidence>
<evidence type="ECO:0000256" key="4">
    <source>
        <dbReference type="ARBA" id="ARBA00020410"/>
    </source>
</evidence>
<dbReference type="AlphaFoldDB" id="A0AAD6HH08"/>
<reference evidence="12" key="1">
    <citation type="journal article" date="2023" name="IMA Fungus">
        <title>Comparative genomic study of the Penicillium genus elucidates a diverse pangenome and 15 lateral gene transfer events.</title>
        <authorList>
            <person name="Petersen C."/>
            <person name="Sorensen T."/>
            <person name="Nielsen M.R."/>
            <person name="Sondergaard T.E."/>
            <person name="Sorensen J.L."/>
            <person name="Fitzpatrick D.A."/>
            <person name="Frisvad J.C."/>
            <person name="Nielsen K.L."/>
        </authorList>
    </citation>
    <scope>NUCLEOTIDE SEQUENCE</scope>
    <source>
        <strain evidence="12">IBT 17514</strain>
    </source>
</reference>
<keyword evidence="5 11" id="KW-0337">GPI-anchor biosynthesis</keyword>
<dbReference type="SMART" id="SM00780">
    <property type="entry name" value="PIG-X"/>
    <property type="match status" value="1"/>
</dbReference>
<evidence type="ECO:0000256" key="5">
    <source>
        <dbReference type="ARBA" id="ARBA00022502"/>
    </source>
</evidence>
<dbReference type="Pfam" id="PF08320">
    <property type="entry name" value="PIG-X"/>
    <property type="match status" value="1"/>
</dbReference>
<dbReference type="EMBL" id="JAQJAN010000012">
    <property type="protein sequence ID" value="KAJ5716360.1"/>
    <property type="molecule type" value="Genomic_DNA"/>
</dbReference>
<name>A0AAD6HH08_9EURO</name>
<keyword evidence="7 11" id="KW-0256">Endoplasmic reticulum</keyword>
<dbReference type="InterPro" id="IPR042322">
    <property type="entry name" value="Pbn1"/>
</dbReference>
<keyword evidence="13" id="KW-1185">Reference proteome</keyword>
<keyword evidence="8" id="KW-1133">Transmembrane helix</keyword>
<proteinExistence type="inferred from homology"/>